<keyword evidence="3" id="KW-1185">Reference proteome</keyword>
<dbReference type="Pfam" id="PF22422">
    <property type="entry name" value="MGH1-like_GH"/>
    <property type="match status" value="1"/>
</dbReference>
<name>A0A3E3HVN1_9FIRM</name>
<sequence>MSNMAKGYKATDYCLTPTGVEFTCESDWLKDLFDRCEMYCRNNLAVFTDKLVLREGSDYDGVWLETQPMGGEMYAKRNMEAALGNQLIFMENQRKSGRLPGMIKFQEPFLLQVSYDWLQGFCFPVPAFKMYYLIGKDRAYLSKLYDTLKSYDNYLWTYRDSDGDGCLESWCTWDTGEDNSLRFTKYGVKDGGFGGEDAPVGHGRLPYESMDICSYSCHARAVLADISDILENGEGDFWRRKAQEVRSKIRDYLWIEEKNACYDRDCDNRFMDVLTHNNLRCMYYGSFDQDMADRFIRFHLLNPDEFWTNVPLPSIAANDPCFTNINFNNWGGQPQGLTYQRAIQALEQYGHVSEIRMLGKKWLYLLRDQKKLVQQYDPFDGTPCVTRSEGLAPAGDETARYEGVATLGPEGYGPTILAALEYISLLCGVNIAFEKAAWSAVRNWPAGTYKQMMYGHTYTLTQDGQNMQAFLDETPVFTCSCGVQVVTSLSGEIISLSGIEETETPVSLYFGGTSYHGTISPNQQVLPENGSFRQIRQIAFDYPYKQE</sequence>
<comment type="caution">
    <text evidence="2">The sequence shown here is derived from an EMBL/GenBank/DDBJ whole genome shotgun (WGS) entry which is preliminary data.</text>
</comment>
<dbReference type="InterPro" id="IPR054491">
    <property type="entry name" value="MGH1-like_GH"/>
</dbReference>
<evidence type="ECO:0000259" key="1">
    <source>
        <dbReference type="Pfam" id="PF22422"/>
    </source>
</evidence>
<evidence type="ECO:0000313" key="3">
    <source>
        <dbReference type="Proteomes" id="UP000260812"/>
    </source>
</evidence>
<dbReference type="SUPFAM" id="SSF48208">
    <property type="entry name" value="Six-hairpin glycosidases"/>
    <property type="match status" value="1"/>
</dbReference>
<dbReference type="EMBL" id="QVLV01000035">
    <property type="protein sequence ID" value="RGE55852.1"/>
    <property type="molecule type" value="Genomic_DNA"/>
</dbReference>
<dbReference type="Proteomes" id="UP000260812">
    <property type="component" value="Unassembled WGS sequence"/>
</dbReference>
<dbReference type="InterPro" id="IPR012341">
    <property type="entry name" value="6hp_glycosidase-like_sf"/>
</dbReference>
<organism evidence="2 3">
    <name type="scientific">Eisenbergiella massiliensis</name>
    <dbReference type="NCBI Taxonomy" id="1720294"/>
    <lineage>
        <taxon>Bacteria</taxon>
        <taxon>Bacillati</taxon>
        <taxon>Bacillota</taxon>
        <taxon>Clostridia</taxon>
        <taxon>Lachnospirales</taxon>
        <taxon>Lachnospiraceae</taxon>
        <taxon>Eisenbergiella</taxon>
    </lineage>
</organism>
<dbReference type="InterPro" id="IPR008928">
    <property type="entry name" value="6-hairpin_glycosidase_sf"/>
</dbReference>
<dbReference type="GO" id="GO:0005975">
    <property type="term" value="P:carbohydrate metabolic process"/>
    <property type="evidence" value="ECO:0007669"/>
    <property type="project" value="InterPro"/>
</dbReference>
<feature type="domain" description="Mannosylglycerate hydrolase MGH1-like glycoside hydrolase" evidence="1">
    <location>
        <begin position="91"/>
        <end position="387"/>
    </location>
</feature>
<proteinExistence type="predicted"/>
<reference evidence="2" key="1">
    <citation type="submission" date="2018-08" db="EMBL/GenBank/DDBJ databases">
        <title>A genome reference for cultivated species of the human gut microbiota.</title>
        <authorList>
            <person name="Zou Y."/>
            <person name="Xue W."/>
            <person name="Luo G."/>
        </authorList>
    </citation>
    <scope>NUCLEOTIDE SEQUENCE [LARGE SCALE GENOMIC DNA]</scope>
    <source>
        <strain evidence="2">TF05-5AC</strain>
    </source>
</reference>
<dbReference type="Gene3D" id="1.50.10.10">
    <property type="match status" value="1"/>
</dbReference>
<accession>A0A3E3HVN1</accession>
<protein>
    <recommendedName>
        <fullName evidence="1">Mannosylglycerate hydrolase MGH1-like glycoside hydrolase domain-containing protein</fullName>
    </recommendedName>
</protein>
<evidence type="ECO:0000313" key="2">
    <source>
        <dbReference type="EMBL" id="RGE55852.1"/>
    </source>
</evidence>
<gene>
    <name evidence="2" type="ORF">DXC51_27250</name>
</gene>
<dbReference type="AlphaFoldDB" id="A0A3E3HVN1"/>